<evidence type="ECO:0000313" key="2">
    <source>
        <dbReference type="Proteomes" id="UP001525890"/>
    </source>
</evidence>
<evidence type="ECO:0000313" key="1">
    <source>
        <dbReference type="EMBL" id="MCT7967536.1"/>
    </source>
</evidence>
<dbReference type="EMBL" id="JAMXFF010000020">
    <property type="protein sequence ID" value="MCT7967536.1"/>
    <property type="molecule type" value="Genomic_DNA"/>
</dbReference>
<gene>
    <name evidence="1" type="ORF">NG799_14440</name>
</gene>
<dbReference type="Proteomes" id="UP001525890">
    <property type="component" value="Unassembled WGS sequence"/>
</dbReference>
<accession>A0ABT2MVK5</accession>
<organism evidence="1 2">
    <name type="scientific">Laspinema palackyanum D2a</name>
    <dbReference type="NCBI Taxonomy" id="2953684"/>
    <lineage>
        <taxon>Bacteria</taxon>
        <taxon>Bacillati</taxon>
        <taxon>Cyanobacteriota</taxon>
        <taxon>Cyanophyceae</taxon>
        <taxon>Oscillatoriophycideae</taxon>
        <taxon>Oscillatoriales</taxon>
        <taxon>Laspinemataceae</taxon>
        <taxon>Laspinema</taxon>
        <taxon>Laspinema palackyanum</taxon>
    </lineage>
</organism>
<keyword evidence="2" id="KW-1185">Reference proteome</keyword>
<name>A0ABT2MVK5_9CYAN</name>
<proteinExistence type="predicted"/>
<protein>
    <submittedName>
        <fullName evidence="1">Uncharacterized protein</fullName>
    </submittedName>
</protein>
<dbReference type="RefSeq" id="WP_368007111.1">
    <property type="nucleotide sequence ID" value="NZ_JAMXFF010000020.1"/>
</dbReference>
<reference evidence="1 2" key="1">
    <citation type="journal article" date="2022" name="Front. Microbiol.">
        <title>High genomic differentiation and limited gene flow indicate recent cryptic speciation within the genus Laspinema (cyanobacteria).</title>
        <authorList>
            <person name="Stanojkovic A."/>
            <person name="Skoupy S."/>
            <person name="Skaloud P."/>
            <person name="Dvorak P."/>
        </authorList>
    </citation>
    <scope>NUCLEOTIDE SEQUENCE [LARGE SCALE GENOMIC DNA]</scope>
    <source>
        <strain evidence="1 2">D2a</strain>
    </source>
</reference>
<comment type="caution">
    <text evidence="1">The sequence shown here is derived from an EMBL/GenBank/DDBJ whole genome shotgun (WGS) entry which is preliminary data.</text>
</comment>
<sequence>MANDLKFCTEILLSEQLAFLGSWSIGVDRDTAVGMLWALQAVSAMKSGALSLYRRIIGGFSF</sequence>